<proteinExistence type="predicted"/>
<protein>
    <submittedName>
        <fullName evidence="7">Peptidase C45</fullName>
    </submittedName>
</protein>
<evidence type="ECO:0000256" key="5">
    <source>
        <dbReference type="ARBA" id="ARBA00023180"/>
    </source>
</evidence>
<dbReference type="Proteomes" id="UP000469292">
    <property type="component" value="Unassembled WGS sequence"/>
</dbReference>
<evidence type="ECO:0000256" key="4">
    <source>
        <dbReference type="ARBA" id="ARBA00023098"/>
    </source>
</evidence>
<keyword evidence="4" id="KW-0443">Lipid metabolism</keyword>
<organism evidence="7 8">
    <name type="scientific">Bifidobacterium choloepi</name>
    <dbReference type="NCBI Taxonomy" id="2614131"/>
    <lineage>
        <taxon>Bacteria</taxon>
        <taxon>Bacillati</taxon>
        <taxon>Actinomycetota</taxon>
        <taxon>Actinomycetes</taxon>
        <taxon>Bifidobacteriales</taxon>
        <taxon>Bifidobacteriaceae</taxon>
        <taxon>Bifidobacterium</taxon>
    </lineage>
</organism>
<sequence length="488" mass="55043">MTESTQSSAADKEATPATTSAGQATPATRTTPATKPALTDKQQAILENASKEELNGWQYIHVKGEPYEIGFQHGYLLVDEFRDAIRVYRHMTEESFGMTYDFFVDAAVRMHKPIIERDFKEYYDEMQGMADGFTAGGFPTTLDDVIGWNAWMEMTGYWWPQVASQYTNNPPARTSHCTGFVATGSATVDGRPVIAHESFDEFWSGQYFNVCEVIEPTHGNTIKMQTVPGYIASMMDFYVTSAGLGVTETTLAGFVGYDTTKAPEYVRARKATQYANSIDEWIGIEDKDNNGGYANIWMLVDTKTGEICRFEEGLKHREVLKTTDGYFYGCNAAHNPQIRNLECVDNGYNDVRQQTGARRARLEQLLPEVNGQIDDDMAKTILADKFDPYLGYECASSRDICAHYDVDPQYFADDPSAVWNIPFYPAGSVDGKCADANDIEHLRMWGIFGRADGEPFDAERFMKQHPQWNWQEGYLKSRPSQPWTLFAE</sequence>
<keyword evidence="1" id="KW-0732">Signal</keyword>
<feature type="compositionally biased region" description="Low complexity" evidence="6">
    <location>
        <begin position="24"/>
        <end position="39"/>
    </location>
</feature>
<dbReference type="AlphaFoldDB" id="A0A6I5NGL0"/>
<dbReference type="PANTHER" id="PTHR12370">
    <property type="entry name" value="PHOSPHOLIPASE B-RELATED"/>
    <property type="match status" value="1"/>
</dbReference>
<feature type="region of interest" description="Disordered" evidence="6">
    <location>
        <begin position="1"/>
        <end position="39"/>
    </location>
</feature>
<dbReference type="Gene3D" id="3.60.60.30">
    <property type="match status" value="1"/>
</dbReference>
<evidence type="ECO:0000256" key="1">
    <source>
        <dbReference type="ARBA" id="ARBA00022729"/>
    </source>
</evidence>
<keyword evidence="2" id="KW-0378">Hydrolase</keyword>
<evidence type="ECO:0000256" key="3">
    <source>
        <dbReference type="ARBA" id="ARBA00022963"/>
    </source>
</evidence>
<dbReference type="GO" id="GO:0009395">
    <property type="term" value="P:phospholipid catabolic process"/>
    <property type="evidence" value="ECO:0007669"/>
    <property type="project" value="TreeGrafter"/>
</dbReference>
<keyword evidence="8" id="KW-1185">Reference proteome</keyword>
<dbReference type="PANTHER" id="PTHR12370:SF3">
    <property type="entry name" value="PHOSPHOLIPASE B-LIKE 2-RELATED"/>
    <property type="match status" value="1"/>
</dbReference>
<dbReference type="NCBIfam" id="NF040521">
    <property type="entry name" value="C45_proenzyme"/>
    <property type="match status" value="1"/>
</dbReference>
<gene>
    <name evidence="7" type="ORF">F6S87_07365</name>
</gene>
<keyword evidence="3" id="KW-0442">Lipid degradation</keyword>
<evidence type="ECO:0000256" key="2">
    <source>
        <dbReference type="ARBA" id="ARBA00022801"/>
    </source>
</evidence>
<dbReference type="InterPro" id="IPR047794">
    <property type="entry name" value="C45_proenzyme-like"/>
</dbReference>
<dbReference type="EMBL" id="VYSG01000003">
    <property type="protein sequence ID" value="NEG70414.1"/>
    <property type="molecule type" value="Genomic_DNA"/>
</dbReference>
<evidence type="ECO:0000256" key="6">
    <source>
        <dbReference type="SAM" id="MobiDB-lite"/>
    </source>
</evidence>
<dbReference type="InterPro" id="IPR007000">
    <property type="entry name" value="PLipase_B-like"/>
</dbReference>
<comment type="caution">
    <text evidence="7">The sequence shown here is derived from an EMBL/GenBank/DDBJ whole genome shotgun (WGS) entry which is preliminary data.</text>
</comment>
<keyword evidence="5" id="KW-0325">Glycoprotein</keyword>
<dbReference type="Pfam" id="PF04916">
    <property type="entry name" value="Phospholip_B"/>
    <property type="match status" value="1"/>
</dbReference>
<dbReference type="RefSeq" id="WP_163228002.1">
    <property type="nucleotide sequence ID" value="NZ_VYSG01000003.1"/>
</dbReference>
<evidence type="ECO:0000313" key="7">
    <source>
        <dbReference type="EMBL" id="NEG70414.1"/>
    </source>
</evidence>
<reference evidence="7 8" key="1">
    <citation type="submission" date="2019-09" db="EMBL/GenBank/DDBJ databases">
        <title>Phylogenetic characterization of a novel taxon of the genus Bifidobacterium: Bifidobacterium choloepi sp. nov.</title>
        <authorList>
            <person name="Modesto M."/>
            <person name="Satti M."/>
        </authorList>
    </citation>
    <scope>NUCLEOTIDE SEQUENCE [LARGE SCALE GENOMIC DNA]</scope>
    <source>
        <strain evidence="7 8">BRDM6</strain>
    </source>
</reference>
<dbReference type="GO" id="GO:0005576">
    <property type="term" value="C:extracellular region"/>
    <property type="evidence" value="ECO:0007669"/>
    <property type="project" value="TreeGrafter"/>
</dbReference>
<name>A0A6I5NGL0_9BIFI</name>
<dbReference type="GO" id="GO:0004620">
    <property type="term" value="F:phospholipase activity"/>
    <property type="evidence" value="ECO:0007669"/>
    <property type="project" value="InterPro"/>
</dbReference>
<accession>A0A6I5NGL0</accession>
<evidence type="ECO:0000313" key="8">
    <source>
        <dbReference type="Proteomes" id="UP000469292"/>
    </source>
</evidence>